<protein>
    <recommendedName>
        <fullName evidence="5">Secreted protein</fullName>
    </recommendedName>
</protein>
<feature type="chain" id="PRO_5008405766" description="Secreted protein" evidence="2">
    <location>
        <begin position="25"/>
        <end position="128"/>
    </location>
</feature>
<feature type="region of interest" description="Disordered" evidence="1">
    <location>
        <begin position="31"/>
        <end position="128"/>
    </location>
</feature>
<dbReference type="EMBL" id="AJWK01009106">
    <property type="status" value="NOT_ANNOTATED_CDS"/>
    <property type="molecule type" value="Genomic_DNA"/>
</dbReference>
<name>A0A1B0CEQ9_LUTLO</name>
<keyword evidence="4" id="KW-1185">Reference proteome</keyword>
<accession>A0A1B0CEQ9</accession>
<proteinExistence type="predicted"/>
<dbReference type="EMBL" id="AJWK01009107">
    <property type="status" value="NOT_ANNOTATED_CDS"/>
    <property type="molecule type" value="Genomic_DNA"/>
</dbReference>
<feature type="compositionally biased region" description="Basic and acidic residues" evidence="1">
    <location>
        <begin position="36"/>
        <end position="68"/>
    </location>
</feature>
<evidence type="ECO:0000256" key="2">
    <source>
        <dbReference type="SAM" id="SignalP"/>
    </source>
</evidence>
<dbReference type="Proteomes" id="UP000092461">
    <property type="component" value="Unassembled WGS sequence"/>
</dbReference>
<evidence type="ECO:0008006" key="5">
    <source>
        <dbReference type="Google" id="ProtNLM"/>
    </source>
</evidence>
<reference evidence="3" key="1">
    <citation type="submission" date="2020-05" db="UniProtKB">
        <authorList>
            <consortium name="EnsemblMetazoa"/>
        </authorList>
    </citation>
    <scope>IDENTIFICATION</scope>
    <source>
        <strain evidence="3">Jacobina</strain>
    </source>
</reference>
<sequence>MRSEVLLSLLLLFVAIQPFPGALCQDYQVAQAGPNESDKKIRQVRDVACHESSESDESYESHEHSNEVHEDEEGHDDEEEPEERRKRSVPPYPDPRSQPHQDFPKPQKFFGRFRRFAKGTGALPQRKG</sequence>
<feature type="signal peptide" evidence="2">
    <location>
        <begin position="1"/>
        <end position="24"/>
    </location>
</feature>
<evidence type="ECO:0000256" key="1">
    <source>
        <dbReference type="SAM" id="MobiDB-lite"/>
    </source>
</evidence>
<keyword evidence="2" id="KW-0732">Signal</keyword>
<dbReference type="VEuPathDB" id="VectorBase:LLONM1_010966"/>
<evidence type="ECO:0000313" key="3">
    <source>
        <dbReference type="EnsemblMetazoa" id="LLOJ002829-PA"/>
    </source>
</evidence>
<evidence type="ECO:0000313" key="4">
    <source>
        <dbReference type="Proteomes" id="UP000092461"/>
    </source>
</evidence>
<dbReference type="VEuPathDB" id="VectorBase:LLOJ002829"/>
<dbReference type="EnsemblMetazoa" id="LLOJ002829-RA">
    <property type="protein sequence ID" value="LLOJ002829-PA"/>
    <property type="gene ID" value="LLOJ002829"/>
</dbReference>
<feature type="compositionally biased region" description="Acidic residues" evidence="1">
    <location>
        <begin position="69"/>
        <end position="81"/>
    </location>
</feature>
<organism evidence="3 4">
    <name type="scientific">Lutzomyia longipalpis</name>
    <name type="common">Sand fly</name>
    <dbReference type="NCBI Taxonomy" id="7200"/>
    <lineage>
        <taxon>Eukaryota</taxon>
        <taxon>Metazoa</taxon>
        <taxon>Ecdysozoa</taxon>
        <taxon>Arthropoda</taxon>
        <taxon>Hexapoda</taxon>
        <taxon>Insecta</taxon>
        <taxon>Pterygota</taxon>
        <taxon>Neoptera</taxon>
        <taxon>Endopterygota</taxon>
        <taxon>Diptera</taxon>
        <taxon>Nematocera</taxon>
        <taxon>Psychodoidea</taxon>
        <taxon>Psychodidae</taxon>
        <taxon>Lutzomyia</taxon>
        <taxon>Lutzomyia</taxon>
    </lineage>
</organism>
<dbReference type="AlphaFoldDB" id="A0A1B0CEQ9"/>
<dbReference type="EMBL" id="AJWK01009108">
    <property type="status" value="NOT_ANNOTATED_CDS"/>
    <property type="molecule type" value="Genomic_DNA"/>
</dbReference>